<dbReference type="Gene3D" id="2.60.40.10">
    <property type="entry name" value="Immunoglobulins"/>
    <property type="match status" value="1"/>
</dbReference>
<dbReference type="GO" id="GO:0005125">
    <property type="term" value="F:cytokine activity"/>
    <property type="evidence" value="ECO:0007669"/>
    <property type="project" value="InterPro"/>
</dbReference>
<accession>A0A9B0X3A3</accession>
<dbReference type="Proteomes" id="UP000504623">
    <property type="component" value="Unplaced"/>
</dbReference>
<dbReference type="RefSeq" id="XP_006878223.1">
    <property type="nucleotide sequence ID" value="XM_006878161.1"/>
</dbReference>
<sequence>WDNPTCTRNVVVVSRGMRAMMSCEIANNFAQVNVSLCKPKQNCSQILGVKAPGSLTKEGWHLQVQGRVATLVIEDAQATHAGEYTWNLEGLQDNYIVTVLDVPVEDNPNCTGNVVVYRGMPAEMSCKIENNFSQVNVSLCKPEQNCSQILGVKAPGSLTKEGWHLQVQDRVATLVIEDAQATHAGEYTWKLKGLQDNYRVTVLNVS</sequence>
<dbReference type="OrthoDB" id="9451016at2759"/>
<dbReference type="GO" id="GO:0006955">
    <property type="term" value="P:immune response"/>
    <property type="evidence" value="ECO:0007669"/>
    <property type="project" value="InterPro"/>
</dbReference>
<dbReference type="PANTHER" id="PTHR15123:SF5">
    <property type="entry name" value="SECRETED AND TRANSMEMBRANE PROTEIN 1"/>
    <property type="match status" value="1"/>
</dbReference>
<gene>
    <name evidence="2" type="primary">LOC102819391</name>
</gene>
<organism evidence="1 2">
    <name type="scientific">Chrysochloris asiatica</name>
    <name type="common">Cape golden mole</name>
    <dbReference type="NCBI Taxonomy" id="185453"/>
    <lineage>
        <taxon>Eukaryota</taxon>
        <taxon>Metazoa</taxon>
        <taxon>Chordata</taxon>
        <taxon>Craniata</taxon>
        <taxon>Vertebrata</taxon>
        <taxon>Euteleostomi</taxon>
        <taxon>Mammalia</taxon>
        <taxon>Eutheria</taxon>
        <taxon>Afrotheria</taxon>
        <taxon>Chrysochloridae</taxon>
        <taxon>Chrysochlorinae</taxon>
        <taxon>Chrysochloris</taxon>
    </lineage>
</organism>
<dbReference type="SUPFAM" id="SSF48726">
    <property type="entry name" value="Immunoglobulin"/>
    <property type="match status" value="2"/>
</dbReference>
<keyword evidence="1" id="KW-1185">Reference proteome</keyword>
<dbReference type="InterPro" id="IPR013783">
    <property type="entry name" value="Ig-like_fold"/>
</dbReference>
<name>A0A9B0X3A3_CHRAS</name>
<dbReference type="GO" id="GO:0016020">
    <property type="term" value="C:membrane"/>
    <property type="evidence" value="ECO:0007669"/>
    <property type="project" value="TreeGrafter"/>
</dbReference>
<feature type="non-terminal residue" evidence="2">
    <location>
        <position position="206"/>
    </location>
</feature>
<feature type="non-terminal residue" evidence="2">
    <location>
        <position position="1"/>
    </location>
</feature>
<evidence type="ECO:0000313" key="2">
    <source>
        <dbReference type="RefSeq" id="XP_006878223.1"/>
    </source>
</evidence>
<dbReference type="AlphaFoldDB" id="A0A9B0X3A3"/>
<dbReference type="GeneID" id="102819391"/>
<dbReference type="PANTHER" id="PTHR15123">
    <property type="entry name" value="SECRETED AND TRANSMEMBRANE PROTEIN 1"/>
    <property type="match status" value="1"/>
</dbReference>
<proteinExistence type="predicted"/>
<reference evidence="2" key="1">
    <citation type="submission" date="2025-08" db="UniProtKB">
        <authorList>
            <consortium name="RefSeq"/>
        </authorList>
    </citation>
    <scope>IDENTIFICATION</scope>
    <source>
        <tissue evidence="2">Spleen</tissue>
    </source>
</reference>
<dbReference type="InterPro" id="IPR033231">
    <property type="entry name" value="SECTM1"/>
</dbReference>
<evidence type="ECO:0000313" key="1">
    <source>
        <dbReference type="Proteomes" id="UP000504623"/>
    </source>
</evidence>
<protein>
    <submittedName>
        <fullName evidence="2">Secreted and transmembrane protein 1A-like</fullName>
    </submittedName>
</protein>
<dbReference type="InterPro" id="IPR036179">
    <property type="entry name" value="Ig-like_dom_sf"/>
</dbReference>